<comment type="pathway">
    <text evidence="2">Lipid metabolism; sphingolipid metabolism.</text>
</comment>
<dbReference type="Pfam" id="PF13506">
    <property type="entry name" value="Glyco_transf_21"/>
    <property type="match status" value="1"/>
</dbReference>
<dbReference type="Proteomes" id="UP000006039">
    <property type="component" value="Unassembled WGS sequence"/>
</dbReference>
<dbReference type="VEuPathDB" id="FungiDB:GGTG_06097"/>
<keyword evidence="19" id="KW-1185">Reference proteome</keyword>
<dbReference type="GO" id="GO:0006679">
    <property type="term" value="P:glucosylceramide biosynthetic process"/>
    <property type="evidence" value="ECO:0007669"/>
    <property type="project" value="TreeGrafter"/>
</dbReference>
<evidence type="ECO:0000313" key="18">
    <source>
        <dbReference type="EnsemblFungi" id="EJT76175"/>
    </source>
</evidence>
<evidence type="ECO:0000256" key="2">
    <source>
        <dbReference type="ARBA" id="ARBA00004760"/>
    </source>
</evidence>
<evidence type="ECO:0000256" key="4">
    <source>
        <dbReference type="ARBA" id="ARBA00006739"/>
    </source>
</evidence>
<evidence type="ECO:0000256" key="8">
    <source>
        <dbReference type="ARBA" id="ARBA00022679"/>
    </source>
</evidence>
<keyword evidence="7" id="KW-0328">Glycosyltransferase</keyword>
<dbReference type="HOGENOM" id="CLU_030898_1_0_1"/>
<dbReference type="EC" id="2.4.1.80" evidence="5"/>
<comment type="pathway">
    <text evidence="3">Sphingolipid metabolism.</text>
</comment>
<dbReference type="OrthoDB" id="1483400at2759"/>
<reference evidence="18" key="4">
    <citation type="journal article" date="2015" name="G3 (Bethesda)">
        <title>Genome sequences of three phytopathogenic species of the Magnaporthaceae family of fungi.</title>
        <authorList>
            <person name="Okagaki L.H."/>
            <person name="Nunes C.C."/>
            <person name="Sailsbery J."/>
            <person name="Clay B."/>
            <person name="Brown D."/>
            <person name="John T."/>
            <person name="Oh Y."/>
            <person name="Young N."/>
            <person name="Fitzgerald M."/>
            <person name="Haas B.J."/>
            <person name="Zeng Q."/>
            <person name="Young S."/>
            <person name="Adiconis X."/>
            <person name="Fan L."/>
            <person name="Levin J.Z."/>
            <person name="Mitchell T.K."/>
            <person name="Okubara P.A."/>
            <person name="Farman M.L."/>
            <person name="Kohn L.M."/>
            <person name="Birren B."/>
            <person name="Ma L.-J."/>
            <person name="Dean R.A."/>
        </authorList>
    </citation>
    <scope>NUCLEOTIDE SEQUENCE</scope>
    <source>
        <strain evidence="18">R3-111a-1</strain>
    </source>
</reference>
<protein>
    <recommendedName>
        <fullName evidence="6">Ceramide glucosyltransferase</fullName>
        <ecNumber evidence="5">2.4.1.80</ecNumber>
    </recommendedName>
    <alternativeName>
        <fullName evidence="13">Glucosylceramide synthase</fullName>
    </alternativeName>
    <alternativeName>
        <fullName evidence="14">UDP-glucose ceramide glucosyltransferase</fullName>
    </alternativeName>
    <alternativeName>
        <fullName evidence="12">UDP-glucose:N-acylsphingosine D-glucosyltransferase</fullName>
    </alternativeName>
</protein>
<reference evidence="17" key="2">
    <citation type="submission" date="2010-07" db="EMBL/GenBank/DDBJ databases">
        <authorList>
            <consortium name="The Broad Institute Genome Sequencing Platform"/>
            <consortium name="Broad Institute Genome Sequencing Center for Infectious Disease"/>
            <person name="Ma L.-J."/>
            <person name="Dead R."/>
            <person name="Young S."/>
            <person name="Zeng Q."/>
            <person name="Koehrsen M."/>
            <person name="Alvarado L."/>
            <person name="Berlin A."/>
            <person name="Chapman S.B."/>
            <person name="Chen Z."/>
            <person name="Freedman E."/>
            <person name="Gellesch M."/>
            <person name="Goldberg J."/>
            <person name="Griggs A."/>
            <person name="Gujja S."/>
            <person name="Heilman E.R."/>
            <person name="Heiman D."/>
            <person name="Hepburn T."/>
            <person name="Howarth C."/>
            <person name="Jen D."/>
            <person name="Larson L."/>
            <person name="Mehta T."/>
            <person name="Neiman D."/>
            <person name="Pearson M."/>
            <person name="Roberts A."/>
            <person name="Saif S."/>
            <person name="Shea T."/>
            <person name="Shenoy N."/>
            <person name="Sisk P."/>
            <person name="Stolte C."/>
            <person name="Sykes S."/>
            <person name="Walk T."/>
            <person name="White J."/>
            <person name="Yandava C."/>
            <person name="Haas B."/>
            <person name="Nusbaum C."/>
            <person name="Birren B."/>
        </authorList>
    </citation>
    <scope>NUCLEOTIDE SEQUENCE</scope>
    <source>
        <strain evidence="17">R3-111a-1</strain>
    </source>
</reference>
<dbReference type="GO" id="GO:0008120">
    <property type="term" value="F:ceramide glucosyltransferase activity"/>
    <property type="evidence" value="ECO:0007669"/>
    <property type="project" value="UniProtKB-EC"/>
</dbReference>
<dbReference type="PANTHER" id="PTHR12726:SF0">
    <property type="entry name" value="CERAMIDE GLUCOSYLTRANSFERASE"/>
    <property type="match status" value="1"/>
</dbReference>
<dbReference type="InterPro" id="IPR029044">
    <property type="entry name" value="Nucleotide-diphossugar_trans"/>
</dbReference>
<evidence type="ECO:0000256" key="11">
    <source>
        <dbReference type="ARBA" id="ARBA00023136"/>
    </source>
</evidence>
<evidence type="ECO:0000256" key="16">
    <source>
        <dbReference type="SAM" id="Phobius"/>
    </source>
</evidence>
<accession>J3NXU2</accession>
<evidence type="ECO:0000256" key="14">
    <source>
        <dbReference type="ARBA" id="ARBA00032575"/>
    </source>
</evidence>
<evidence type="ECO:0000256" key="12">
    <source>
        <dbReference type="ARBA" id="ARBA00031017"/>
    </source>
</evidence>
<evidence type="ECO:0000256" key="13">
    <source>
        <dbReference type="ARBA" id="ARBA00031543"/>
    </source>
</evidence>
<comment type="similarity">
    <text evidence="4">Belongs to the glycosyltransferase 2 family.</text>
</comment>
<evidence type="ECO:0000313" key="17">
    <source>
        <dbReference type="EMBL" id="EJT76175.1"/>
    </source>
</evidence>
<dbReference type="AlphaFoldDB" id="J3NXU2"/>
<dbReference type="PANTHER" id="PTHR12726">
    <property type="entry name" value="CERAMIDE GLUCOSYLTRANSFERASE"/>
    <property type="match status" value="1"/>
</dbReference>
<dbReference type="SUPFAM" id="SSF53448">
    <property type="entry name" value="Nucleotide-diphospho-sugar transferases"/>
    <property type="match status" value="1"/>
</dbReference>
<feature type="region of interest" description="Disordered" evidence="15">
    <location>
        <begin position="492"/>
        <end position="522"/>
    </location>
</feature>
<organism evidence="17">
    <name type="scientific">Gaeumannomyces tritici (strain R3-111a-1)</name>
    <name type="common">Wheat and barley take-all root rot fungus</name>
    <name type="synonym">Gaeumannomyces graminis var. tritici</name>
    <dbReference type="NCBI Taxonomy" id="644352"/>
    <lineage>
        <taxon>Eukaryota</taxon>
        <taxon>Fungi</taxon>
        <taxon>Dikarya</taxon>
        <taxon>Ascomycota</taxon>
        <taxon>Pezizomycotina</taxon>
        <taxon>Sordariomycetes</taxon>
        <taxon>Sordariomycetidae</taxon>
        <taxon>Magnaporthales</taxon>
        <taxon>Magnaporthaceae</taxon>
        <taxon>Gaeumannomyces</taxon>
    </lineage>
</organism>
<evidence type="ECO:0000256" key="5">
    <source>
        <dbReference type="ARBA" id="ARBA00012699"/>
    </source>
</evidence>
<dbReference type="RefSeq" id="XP_009222175.1">
    <property type="nucleotide sequence ID" value="XM_009223911.1"/>
</dbReference>
<dbReference type="STRING" id="644352.J3NXU2"/>
<dbReference type="InterPro" id="IPR025993">
    <property type="entry name" value="Ceramide_glucosylTrfase"/>
</dbReference>
<evidence type="ECO:0000256" key="10">
    <source>
        <dbReference type="ARBA" id="ARBA00022989"/>
    </source>
</evidence>
<dbReference type="GeneID" id="20346555"/>
<keyword evidence="10 16" id="KW-1133">Transmembrane helix</keyword>
<evidence type="ECO:0000256" key="7">
    <source>
        <dbReference type="ARBA" id="ARBA00022676"/>
    </source>
</evidence>
<dbReference type="EMBL" id="GL385397">
    <property type="protein sequence ID" value="EJT76175.1"/>
    <property type="molecule type" value="Genomic_DNA"/>
</dbReference>
<evidence type="ECO:0000256" key="1">
    <source>
        <dbReference type="ARBA" id="ARBA00004141"/>
    </source>
</evidence>
<name>J3NXU2_GAET3</name>
<dbReference type="eggNOG" id="KOG2547">
    <property type="taxonomic scope" value="Eukaryota"/>
</dbReference>
<reference evidence="19" key="1">
    <citation type="submission" date="2010-07" db="EMBL/GenBank/DDBJ databases">
        <title>The genome sequence of Gaeumannomyces graminis var. tritici strain R3-111a-1.</title>
        <authorList>
            <consortium name="The Broad Institute Genome Sequencing Platform"/>
            <person name="Ma L.-J."/>
            <person name="Dead R."/>
            <person name="Young S."/>
            <person name="Zeng Q."/>
            <person name="Koehrsen M."/>
            <person name="Alvarado L."/>
            <person name="Berlin A."/>
            <person name="Chapman S.B."/>
            <person name="Chen Z."/>
            <person name="Freedman E."/>
            <person name="Gellesch M."/>
            <person name="Goldberg J."/>
            <person name="Griggs A."/>
            <person name="Gujja S."/>
            <person name="Heilman E.R."/>
            <person name="Heiman D."/>
            <person name="Hepburn T."/>
            <person name="Howarth C."/>
            <person name="Jen D."/>
            <person name="Larson L."/>
            <person name="Mehta T."/>
            <person name="Neiman D."/>
            <person name="Pearson M."/>
            <person name="Roberts A."/>
            <person name="Saif S."/>
            <person name="Shea T."/>
            <person name="Shenoy N."/>
            <person name="Sisk P."/>
            <person name="Stolte C."/>
            <person name="Sykes S."/>
            <person name="Walk T."/>
            <person name="White J."/>
            <person name="Yandava C."/>
            <person name="Haas B."/>
            <person name="Nusbaum C."/>
            <person name="Birren B."/>
        </authorList>
    </citation>
    <scope>NUCLEOTIDE SEQUENCE [LARGE SCALE GENOMIC DNA]</scope>
    <source>
        <strain evidence="19">R3-111a-1</strain>
    </source>
</reference>
<dbReference type="GO" id="GO:0016020">
    <property type="term" value="C:membrane"/>
    <property type="evidence" value="ECO:0007669"/>
    <property type="project" value="UniProtKB-SubCell"/>
</dbReference>
<dbReference type="EnsemblFungi" id="EJT76175">
    <property type="protein sequence ID" value="EJT76175"/>
    <property type="gene ID" value="GGTG_06097"/>
</dbReference>
<proteinExistence type="inferred from homology"/>
<sequence>MQSLVDGLAYAGAVWSAVVFTVQGIGSFQLFRNNSRPPPPPVSPSLDPKDVPHITIIRPVKGLEPRMYECLASSCLQSYPRDKLSIRLCISSKDDAGYATLERIVADFASTELDIQILLESEDPFLHGAGGDARNLGPNPKVRNISRAYREAKGDIIWVVDCNIWVSKRAAGRMVDKLLGLAPAGSRGTPPTPYKFVHQLPVSVDVTPADEAAAMGMMAYGGGRLDEMFMASTHAKFYSAINTVGVAPCICGKSNMFRKSHIDRLTDPAQNPILTPEDASRGRGIDFFSSYICEDHLIGDLLWRSEVPGHARHGLVHGELALQPMRSNTVTSYIARRVRWLRVRKWTVIAATLVEPGVESLVCCMAFAFAVTTAPWAGADWPVPRTWTAYAQVFAAAITCWVVLDRAVYRLLHACRSVETDSDSPDFARGAGRPGGPAMRSFPAWLLAWVGRELLALPIWTWAVLLGGTVTWRGQSFRVRMDMSVVELPDQKGARGGGAASRAGETARLIPNGSASKKTRRT</sequence>
<evidence type="ECO:0000256" key="6">
    <source>
        <dbReference type="ARBA" id="ARBA00019988"/>
    </source>
</evidence>
<evidence type="ECO:0000256" key="3">
    <source>
        <dbReference type="ARBA" id="ARBA00004991"/>
    </source>
</evidence>
<keyword evidence="9 16" id="KW-0812">Transmembrane</keyword>
<dbReference type="Gene3D" id="3.90.550.10">
    <property type="entry name" value="Spore Coat Polysaccharide Biosynthesis Protein SpsA, Chain A"/>
    <property type="match status" value="1"/>
</dbReference>
<evidence type="ECO:0000313" key="19">
    <source>
        <dbReference type="Proteomes" id="UP000006039"/>
    </source>
</evidence>
<reference evidence="18" key="5">
    <citation type="submission" date="2018-04" db="UniProtKB">
        <authorList>
            <consortium name="EnsemblFungi"/>
        </authorList>
    </citation>
    <scope>IDENTIFICATION</scope>
    <source>
        <strain evidence="18">R3-111a-1</strain>
    </source>
</reference>
<dbReference type="UniPathway" id="UPA00222"/>
<gene>
    <name evidence="18" type="primary">20346555</name>
    <name evidence="17" type="ORF">GGTG_06097</name>
</gene>
<keyword evidence="8 17" id="KW-0808">Transferase</keyword>
<reference evidence="17" key="3">
    <citation type="submission" date="2010-09" db="EMBL/GenBank/DDBJ databases">
        <title>Annotation of Gaeumannomyces graminis var. tritici R3-111a-1.</title>
        <authorList>
            <consortium name="The Broad Institute Genome Sequencing Platform"/>
            <person name="Ma L.-J."/>
            <person name="Dead R."/>
            <person name="Young S.K."/>
            <person name="Zeng Q."/>
            <person name="Gargeya S."/>
            <person name="Fitzgerald M."/>
            <person name="Haas B."/>
            <person name="Abouelleil A."/>
            <person name="Alvarado L."/>
            <person name="Arachchi H.M."/>
            <person name="Berlin A."/>
            <person name="Brown A."/>
            <person name="Chapman S.B."/>
            <person name="Chen Z."/>
            <person name="Dunbar C."/>
            <person name="Freedman E."/>
            <person name="Gearin G."/>
            <person name="Gellesch M."/>
            <person name="Goldberg J."/>
            <person name="Griggs A."/>
            <person name="Gujja S."/>
            <person name="Heiman D."/>
            <person name="Howarth C."/>
            <person name="Larson L."/>
            <person name="Lui A."/>
            <person name="MacDonald P.J.P."/>
            <person name="Mehta T."/>
            <person name="Montmayeur A."/>
            <person name="Murphy C."/>
            <person name="Neiman D."/>
            <person name="Pearson M."/>
            <person name="Priest M."/>
            <person name="Roberts A."/>
            <person name="Saif S."/>
            <person name="Shea T."/>
            <person name="Shenoy N."/>
            <person name="Sisk P."/>
            <person name="Stolte C."/>
            <person name="Sykes S."/>
            <person name="Yandava C."/>
            <person name="Wortman J."/>
            <person name="Nusbaum C."/>
            <person name="Birren B."/>
        </authorList>
    </citation>
    <scope>NUCLEOTIDE SEQUENCE</scope>
    <source>
        <strain evidence="17">R3-111a-1</strain>
    </source>
</reference>
<keyword evidence="11 16" id="KW-0472">Membrane</keyword>
<feature type="transmembrane region" description="Helical" evidence="16">
    <location>
        <begin position="12"/>
        <end position="31"/>
    </location>
</feature>
<evidence type="ECO:0000256" key="15">
    <source>
        <dbReference type="SAM" id="MobiDB-lite"/>
    </source>
</evidence>
<comment type="subcellular location">
    <subcellularLocation>
        <location evidence="1">Membrane</location>
        <topology evidence="1">Multi-pass membrane protein</topology>
    </subcellularLocation>
</comment>
<evidence type="ECO:0000256" key="9">
    <source>
        <dbReference type="ARBA" id="ARBA00022692"/>
    </source>
</evidence>